<dbReference type="Proteomes" id="UP001518140">
    <property type="component" value="Unassembled WGS sequence"/>
</dbReference>
<evidence type="ECO:0000313" key="1">
    <source>
        <dbReference type="EMBL" id="NGO45794.1"/>
    </source>
</evidence>
<sequence length="158" mass="17043">MSVNDDCGVPDPTGALLCARVPAHDGDHRADGRNWARSECWTMPPELATPCVLDREHDGRHVATAWRGTGEGQPVAVRVEWDERGVTWLPDAPLPRPAWTPNPAAAWGDEGESIVSCLGYPDCTHCTKESPGPVGIPVLPGKLPDEQLLAEMAAHANW</sequence>
<dbReference type="EMBL" id="JAAKZX010000103">
    <property type="protein sequence ID" value="NGO45794.1"/>
    <property type="molecule type" value="Genomic_DNA"/>
</dbReference>
<gene>
    <name evidence="1" type="ORF">G6048_27870</name>
</gene>
<dbReference type="RefSeq" id="WP_165342337.1">
    <property type="nucleotide sequence ID" value="NZ_JAAKZX010000103.1"/>
</dbReference>
<keyword evidence="2" id="KW-1185">Reference proteome</keyword>
<comment type="caution">
    <text evidence="1">The sequence shown here is derived from an EMBL/GenBank/DDBJ whole genome shotgun (WGS) entry which is preliminary data.</text>
</comment>
<evidence type="ECO:0000313" key="2">
    <source>
        <dbReference type="Proteomes" id="UP001518140"/>
    </source>
</evidence>
<protein>
    <submittedName>
        <fullName evidence="1">Uncharacterized protein</fullName>
    </submittedName>
</protein>
<reference evidence="1 2" key="1">
    <citation type="submission" date="2020-02" db="EMBL/GenBank/DDBJ databases">
        <title>Whole-genome analyses of novel actinobacteria.</title>
        <authorList>
            <person name="Sahin N."/>
            <person name="Tokatli A."/>
        </authorList>
    </citation>
    <scope>NUCLEOTIDE SEQUENCE [LARGE SCALE GENOMIC DNA]</scope>
    <source>
        <strain evidence="1 2">YC419</strain>
    </source>
</reference>
<accession>A0ABX0DY25</accession>
<proteinExistence type="predicted"/>
<organism evidence="1 2">
    <name type="scientific">Streptomyces ureilyticus</name>
    <dbReference type="NCBI Taxonomy" id="1775131"/>
    <lineage>
        <taxon>Bacteria</taxon>
        <taxon>Bacillati</taxon>
        <taxon>Actinomycetota</taxon>
        <taxon>Actinomycetes</taxon>
        <taxon>Kitasatosporales</taxon>
        <taxon>Streptomycetaceae</taxon>
        <taxon>Streptomyces</taxon>
    </lineage>
</organism>
<name>A0ABX0DY25_9ACTN</name>